<dbReference type="AlphaFoldDB" id="A0A8C4ZRZ4"/>
<feature type="transmembrane region" description="Helical" evidence="6">
    <location>
        <begin position="172"/>
        <end position="199"/>
    </location>
</feature>
<dbReference type="Pfam" id="PF07690">
    <property type="entry name" value="MFS_1"/>
    <property type="match status" value="1"/>
</dbReference>
<keyword evidence="8" id="KW-1185">Reference proteome</keyword>
<keyword evidence="3 6" id="KW-1133">Transmembrane helix</keyword>
<keyword evidence="2 6" id="KW-0812">Transmembrane</keyword>
<dbReference type="InterPro" id="IPR036259">
    <property type="entry name" value="MFS_trans_sf"/>
</dbReference>
<feature type="compositionally biased region" description="Basic residues" evidence="5">
    <location>
        <begin position="291"/>
        <end position="308"/>
    </location>
</feature>
<feature type="compositionally biased region" description="Basic and acidic residues" evidence="5">
    <location>
        <begin position="51"/>
        <end position="67"/>
    </location>
</feature>
<feature type="transmembrane region" description="Helical" evidence="6">
    <location>
        <begin position="438"/>
        <end position="459"/>
    </location>
</feature>
<evidence type="ECO:0000256" key="1">
    <source>
        <dbReference type="ARBA" id="ARBA00004141"/>
    </source>
</evidence>
<evidence type="ECO:0000256" key="5">
    <source>
        <dbReference type="SAM" id="MobiDB-lite"/>
    </source>
</evidence>
<feature type="region of interest" description="Disordered" evidence="5">
    <location>
        <begin position="283"/>
        <end position="336"/>
    </location>
</feature>
<name>A0A8C4ZRZ4_GADMO</name>
<reference evidence="7" key="1">
    <citation type="submission" date="2025-08" db="UniProtKB">
        <authorList>
            <consortium name="Ensembl"/>
        </authorList>
    </citation>
    <scope>IDENTIFICATION</scope>
</reference>
<dbReference type="InterPro" id="IPR011701">
    <property type="entry name" value="MFS"/>
</dbReference>
<dbReference type="GeneTree" id="ENSGT00940000154607"/>
<dbReference type="Gene3D" id="1.20.1250.20">
    <property type="entry name" value="MFS general substrate transporter like domains"/>
    <property type="match status" value="2"/>
</dbReference>
<dbReference type="OMA" id="HTLETDH"/>
<dbReference type="GO" id="GO:0022857">
    <property type="term" value="F:transmembrane transporter activity"/>
    <property type="evidence" value="ECO:0007669"/>
    <property type="project" value="InterPro"/>
</dbReference>
<dbReference type="Ensembl" id="ENSGMOT00000020155.2">
    <property type="protein sequence ID" value="ENSGMOP00000019676.2"/>
    <property type="gene ID" value="ENSGMOG00000018265.2"/>
</dbReference>
<feature type="transmembrane region" description="Helical" evidence="6">
    <location>
        <begin position="21"/>
        <end position="39"/>
    </location>
</feature>
<protein>
    <submittedName>
        <fullName evidence="7">Uncharacterized protein</fullName>
    </submittedName>
</protein>
<feature type="transmembrane region" description="Helical" evidence="6">
    <location>
        <begin position="205"/>
        <end position="226"/>
    </location>
</feature>
<evidence type="ECO:0000256" key="6">
    <source>
        <dbReference type="SAM" id="Phobius"/>
    </source>
</evidence>
<comment type="subcellular location">
    <subcellularLocation>
        <location evidence="1">Membrane</location>
        <topology evidence="1">Multi-pass membrane protein</topology>
    </subcellularLocation>
</comment>
<proteinExistence type="predicted"/>
<organism evidence="7 8">
    <name type="scientific">Gadus morhua</name>
    <name type="common">Atlantic cod</name>
    <dbReference type="NCBI Taxonomy" id="8049"/>
    <lineage>
        <taxon>Eukaryota</taxon>
        <taxon>Metazoa</taxon>
        <taxon>Chordata</taxon>
        <taxon>Craniata</taxon>
        <taxon>Vertebrata</taxon>
        <taxon>Euteleostomi</taxon>
        <taxon>Actinopterygii</taxon>
        <taxon>Neopterygii</taxon>
        <taxon>Teleostei</taxon>
        <taxon>Neoteleostei</taxon>
        <taxon>Acanthomorphata</taxon>
        <taxon>Zeiogadaria</taxon>
        <taxon>Gadariae</taxon>
        <taxon>Gadiformes</taxon>
        <taxon>Gadoidei</taxon>
        <taxon>Gadidae</taxon>
        <taxon>Gadus</taxon>
    </lineage>
</organism>
<feature type="transmembrane region" description="Helical" evidence="6">
    <location>
        <begin position="82"/>
        <end position="100"/>
    </location>
</feature>
<feature type="transmembrane region" description="Helical" evidence="6">
    <location>
        <begin position="405"/>
        <end position="426"/>
    </location>
</feature>
<keyword evidence="4 6" id="KW-0472">Membrane</keyword>
<dbReference type="PANTHER" id="PTHR24064">
    <property type="entry name" value="SOLUTE CARRIER FAMILY 22 MEMBER"/>
    <property type="match status" value="1"/>
</dbReference>
<feature type="region of interest" description="Disordered" evidence="5">
    <location>
        <begin position="51"/>
        <end position="75"/>
    </location>
</feature>
<evidence type="ECO:0000313" key="7">
    <source>
        <dbReference type="Ensembl" id="ENSGMOP00000019676.2"/>
    </source>
</evidence>
<feature type="transmembrane region" description="Helical" evidence="6">
    <location>
        <begin position="493"/>
        <end position="516"/>
    </location>
</feature>
<dbReference type="Proteomes" id="UP000694546">
    <property type="component" value="Chromosome 4"/>
</dbReference>
<feature type="transmembrane region" description="Helical" evidence="6">
    <location>
        <begin position="552"/>
        <end position="574"/>
    </location>
</feature>
<dbReference type="GO" id="GO:0016020">
    <property type="term" value="C:membrane"/>
    <property type="evidence" value="ECO:0007669"/>
    <property type="project" value="UniProtKB-SubCell"/>
</dbReference>
<evidence type="ECO:0000256" key="4">
    <source>
        <dbReference type="ARBA" id="ARBA00023136"/>
    </source>
</evidence>
<accession>A0A8C4ZRZ4</accession>
<evidence type="ECO:0000313" key="8">
    <source>
        <dbReference type="Proteomes" id="UP000694546"/>
    </source>
</evidence>
<feature type="transmembrane region" description="Helical" evidence="6">
    <location>
        <begin position="466"/>
        <end position="487"/>
    </location>
</feature>
<reference evidence="7" key="2">
    <citation type="submission" date="2025-09" db="UniProtKB">
        <authorList>
            <consortium name="Ensembl"/>
        </authorList>
    </citation>
    <scope>IDENTIFICATION</scope>
</reference>
<evidence type="ECO:0000256" key="3">
    <source>
        <dbReference type="ARBA" id="ARBA00022989"/>
    </source>
</evidence>
<evidence type="ECO:0000256" key="2">
    <source>
        <dbReference type="ARBA" id="ARBA00022692"/>
    </source>
</evidence>
<dbReference type="SUPFAM" id="SSF103473">
    <property type="entry name" value="MFS general substrate transporter"/>
    <property type="match status" value="1"/>
</dbReference>
<sequence length="617" mass="68647">METLRWKGCGFETRLSGLQIAVYWRLCLLLFLNSFLFFLDLYTTCTSRHADHRTDNRTAPEDNRTGPEHGGPTGSSESECVWLSYGQTLYIIGLLLGSLFGGAPSDWYGRRVVLQVCVSVHAVCAVLPAALHHPLFFITLRCLTGVCSSLTHSSAFSLAVEWSVPACRAWPPALLGLSFSLGMVVQAPLAYACCSWAALHLALGLPQILFLPILISLPESPCWLLLKKRTSVLDQYRKQDPEYMQQVHAHTNTHTQTHTHTHAHTQIHTQTQTHTCTRKQTDTHSHTHAPCTHRHTQTRIRTHTHTPTHARTCTHTDTRTDTQTGTHTHTHQGTHIHTQVHKHTHTHTQVHTYTHTDSYTFMCVCVQLLNSTGEEERAEPAEGAEPAEAGPGGLFDLTHLRHPTVMLRLAVMSYLGLTTALTYYGISLNIGSFGVDVYRAQFFSGLSETPCVLLPFLLARCGRRTVSMLTMFLSGLACLLSLVASQIYRDAVWGMSLALLGKFCMLTNMFVSLLYSIELFPTITRQRCLALVNVFYRAGSVFNTLLDFSAGIPLAAMIIYGCGPIIGSLFCLLLPETSQGPLPDSLEDCERQSRVRLNQVKTHLNQVKTHLNQVDSP</sequence>